<dbReference type="EMBL" id="JH370142">
    <property type="protein sequence ID" value="ELA41580.1"/>
    <property type="molecule type" value="Genomic_DNA"/>
</dbReference>
<dbReference type="Proteomes" id="UP000011082">
    <property type="component" value="Unassembled WGS sequence"/>
</dbReference>
<evidence type="ECO:0008006" key="3">
    <source>
        <dbReference type="Google" id="ProtNLM"/>
    </source>
</evidence>
<dbReference type="RefSeq" id="XP_007604890.1">
    <property type="nucleotide sequence ID" value="XM_007604828.1"/>
</dbReference>
<dbReference type="AlphaFoldDB" id="L2GM78"/>
<protein>
    <recommendedName>
        <fullName evidence="3">U2A'/phosphoprotein 32 family A C-terminal domain-containing protein</fullName>
    </recommendedName>
</protein>
<proteinExistence type="predicted"/>
<dbReference type="OrthoDB" id="433501at2759"/>
<gene>
    <name evidence="1" type="ORF">VICG_01444</name>
</gene>
<dbReference type="SUPFAM" id="SSF52058">
    <property type="entry name" value="L domain-like"/>
    <property type="match status" value="1"/>
</dbReference>
<dbReference type="InterPro" id="IPR032675">
    <property type="entry name" value="LRR_dom_sf"/>
</dbReference>
<dbReference type="VEuPathDB" id="MicrosporidiaDB:VICG_01444"/>
<reference evidence="2" key="1">
    <citation type="submission" date="2011-05" db="EMBL/GenBank/DDBJ databases">
        <title>The genome sequence of Vittaforma corneae strain ATCC 50505.</title>
        <authorList>
            <consortium name="The Broad Institute Genome Sequencing Platform"/>
            <person name="Cuomo C."/>
            <person name="Didier E."/>
            <person name="Bowers L."/>
            <person name="Young S.K."/>
            <person name="Zeng Q."/>
            <person name="Gargeya S."/>
            <person name="Fitzgerald M."/>
            <person name="Haas B."/>
            <person name="Abouelleil A."/>
            <person name="Alvarado L."/>
            <person name="Arachchi H.M."/>
            <person name="Berlin A."/>
            <person name="Chapman S.B."/>
            <person name="Gearin G."/>
            <person name="Goldberg J."/>
            <person name="Griggs A."/>
            <person name="Gujja S."/>
            <person name="Hansen M."/>
            <person name="Heiman D."/>
            <person name="Howarth C."/>
            <person name="Larimer J."/>
            <person name="Lui A."/>
            <person name="MacDonald P.J.P."/>
            <person name="McCowen C."/>
            <person name="Montmayeur A."/>
            <person name="Murphy C."/>
            <person name="Neiman D."/>
            <person name="Pearson M."/>
            <person name="Priest M."/>
            <person name="Roberts A."/>
            <person name="Saif S."/>
            <person name="Shea T."/>
            <person name="Sisk P."/>
            <person name="Stolte C."/>
            <person name="Sykes S."/>
            <person name="Wortman J."/>
            <person name="Nusbaum C."/>
            <person name="Birren B."/>
        </authorList>
    </citation>
    <scope>NUCLEOTIDE SEQUENCE [LARGE SCALE GENOMIC DNA]</scope>
    <source>
        <strain evidence="2">ATCC 50505</strain>
    </source>
</reference>
<keyword evidence="2" id="KW-1185">Reference proteome</keyword>
<accession>L2GM78</accession>
<dbReference type="Gene3D" id="3.80.10.10">
    <property type="entry name" value="Ribonuclease Inhibitor"/>
    <property type="match status" value="1"/>
</dbReference>
<name>L2GM78_VITCO</name>
<dbReference type="InParanoid" id="L2GM78"/>
<evidence type="ECO:0000313" key="1">
    <source>
        <dbReference type="EMBL" id="ELA41580.1"/>
    </source>
</evidence>
<evidence type="ECO:0000313" key="2">
    <source>
        <dbReference type="Proteomes" id="UP000011082"/>
    </source>
</evidence>
<organism evidence="1 2">
    <name type="scientific">Vittaforma corneae (strain ATCC 50505)</name>
    <name type="common">Microsporidian parasite</name>
    <name type="synonym">Nosema corneum</name>
    <dbReference type="NCBI Taxonomy" id="993615"/>
    <lineage>
        <taxon>Eukaryota</taxon>
        <taxon>Fungi</taxon>
        <taxon>Fungi incertae sedis</taxon>
        <taxon>Microsporidia</taxon>
        <taxon>Nosematidae</taxon>
        <taxon>Vittaforma</taxon>
    </lineage>
</organism>
<sequence length="145" mass="16279">MWISKTTIDNTALNSPDLSNIKELYLTSVGLTEMPYLSNLASLKCLCLSGNQIKHVSLQSYFDAETGGSTMPNLRCLSLSRTPISKIDARIKEVFPNLRTLIVQDLKMIDASLPFSNMKDQLDEADIQLIEPGEKKENERMPRTD</sequence>
<dbReference type="HOGENOM" id="CLU_1778904_0_0_1"/>
<dbReference type="GeneID" id="19882155"/>